<proteinExistence type="predicted"/>
<dbReference type="Proteomes" id="UP000249757">
    <property type="component" value="Unassembled WGS sequence"/>
</dbReference>
<keyword evidence="2" id="KW-1185">Reference proteome</keyword>
<reference evidence="2" key="1">
    <citation type="journal article" date="2022" name="Microb. Genom.">
        <title>A global pangenome for the wheat fungal pathogen Pyrenophora tritici-repentis and prediction of effector protein structural homology.</title>
        <authorList>
            <person name="Moolhuijzen P.M."/>
            <person name="See P.T."/>
            <person name="Shi G."/>
            <person name="Powell H.R."/>
            <person name="Cockram J."/>
            <person name="Jorgensen L.N."/>
            <person name="Benslimane H."/>
            <person name="Strelkov S.E."/>
            <person name="Turner J."/>
            <person name="Liu Z."/>
            <person name="Moffat C.S."/>
        </authorList>
    </citation>
    <scope>NUCLEOTIDE SEQUENCE [LARGE SCALE GENOMIC DNA]</scope>
</reference>
<name>A0A922NEM5_9PLEO</name>
<dbReference type="EMBL" id="NRDI02000009">
    <property type="protein sequence ID" value="KAI1513802.1"/>
    <property type="molecule type" value="Genomic_DNA"/>
</dbReference>
<protein>
    <submittedName>
        <fullName evidence="1">Uncharacterized protein</fullName>
    </submittedName>
</protein>
<accession>A0A922NEM5</accession>
<organism evidence="1 2">
    <name type="scientific">Pyrenophora tritici-repentis</name>
    <dbReference type="NCBI Taxonomy" id="45151"/>
    <lineage>
        <taxon>Eukaryota</taxon>
        <taxon>Fungi</taxon>
        <taxon>Dikarya</taxon>
        <taxon>Ascomycota</taxon>
        <taxon>Pezizomycotina</taxon>
        <taxon>Dothideomycetes</taxon>
        <taxon>Pleosporomycetidae</taxon>
        <taxon>Pleosporales</taxon>
        <taxon>Pleosporineae</taxon>
        <taxon>Pleosporaceae</taxon>
        <taxon>Pyrenophora</taxon>
    </lineage>
</organism>
<dbReference type="AlphaFoldDB" id="A0A922NEM5"/>
<sequence>MPSEQQVADAFNHFFQRENPDYVPRTHAAMGSFYRNRKRLYIRSIKKETDDLATKRADVFIPEITTARLDTFIAQEEWTEEETEEETEED</sequence>
<evidence type="ECO:0000313" key="2">
    <source>
        <dbReference type="Proteomes" id="UP000249757"/>
    </source>
</evidence>
<comment type="caution">
    <text evidence="1">The sequence shown here is derived from an EMBL/GenBank/DDBJ whole genome shotgun (WGS) entry which is preliminary data.</text>
</comment>
<gene>
    <name evidence="1" type="ORF">Ptr86124_007704</name>
</gene>
<evidence type="ECO:0000313" key="1">
    <source>
        <dbReference type="EMBL" id="KAI1513802.1"/>
    </source>
</evidence>